<feature type="transmembrane region" description="Helical" evidence="1">
    <location>
        <begin position="114"/>
        <end position="133"/>
    </location>
</feature>
<evidence type="ECO:0000313" key="3">
    <source>
        <dbReference type="Proteomes" id="UP000032430"/>
    </source>
</evidence>
<keyword evidence="1" id="KW-1133">Transmembrane helix</keyword>
<protein>
    <recommendedName>
        <fullName evidence="1">Probable queuosine precursor transporter</fullName>
        <shortName evidence="1">Q precursor transporter</shortName>
    </recommendedName>
</protein>
<proteinExistence type="inferred from homology"/>
<organism evidence="2 3">
    <name type="scientific">Legionella fallonii LLAP-10</name>
    <dbReference type="NCBI Taxonomy" id="1212491"/>
    <lineage>
        <taxon>Bacteria</taxon>
        <taxon>Pseudomonadati</taxon>
        <taxon>Pseudomonadota</taxon>
        <taxon>Gammaproteobacteria</taxon>
        <taxon>Legionellales</taxon>
        <taxon>Legionellaceae</taxon>
        <taxon>Legionella</taxon>
    </lineage>
</organism>
<comment type="similarity">
    <text evidence="1">Belongs to the vitamin uptake transporter (VUT/ECF) (TC 2.A.88) family. Q precursor transporter subfamily.</text>
</comment>
<comment type="subcellular location">
    <subcellularLocation>
        <location evidence="1">Cell inner membrane</location>
        <topology evidence="1">Multi-pass membrane protein</topology>
    </subcellularLocation>
</comment>
<dbReference type="EMBL" id="LN614827">
    <property type="protein sequence ID" value="CEG58108.1"/>
    <property type="molecule type" value="Genomic_DNA"/>
</dbReference>
<dbReference type="NCBIfam" id="TIGR00697">
    <property type="entry name" value="queuosine precursor transporter"/>
    <property type="match status" value="1"/>
</dbReference>
<keyword evidence="1" id="KW-0813">Transport</keyword>
<dbReference type="InterPro" id="IPR003744">
    <property type="entry name" value="YhhQ"/>
</dbReference>
<dbReference type="HAMAP" id="MF_02088">
    <property type="entry name" value="Q_prec_transport"/>
    <property type="match status" value="1"/>
</dbReference>
<dbReference type="KEGG" id="lfa:LFA_2742"/>
<evidence type="ECO:0000256" key="1">
    <source>
        <dbReference type="HAMAP-Rule" id="MF_02088"/>
    </source>
</evidence>
<dbReference type="GO" id="GO:0022857">
    <property type="term" value="F:transmembrane transporter activity"/>
    <property type="evidence" value="ECO:0007669"/>
    <property type="project" value="UniProtKB-UniRule"/>
</dbReference>
<dbReference type="RefSeq" id="WP_045096498.1">
    <property type="nucleotide sequence ID" value="NZ_LN614827.1"/>
</dbReference>
<sequence length="243" mass="27973">MNAARKTPVSLPQPAFLWFLILSYSMVIVLANWFDVRLIRIFSLDTDAGTLIFPLTYLLSDLITEVYGYQHARRAIWCGFLFNAVFILYGQIIIHLPSPDYALENNHKFDEIQAMNIRIIIASALSYLCSEPLNSMLMAKLKIYYSGNKLAMRFIASTCIASAVDSLLFGIIAFGGLMDNHYLFFFITNMWGFKVFIEIIGLPLSLYLTRQLKQKEGLDIYDKKTNFNLFSLKVDYTEQNNQY</sequence>
<keyword evidence="1" id="KW-0997">Cell inner membrane</keyword>
<gene>
    <name evidence="2" type="ORF">LFA_2742</name>
</gene>
<dbReference type="HOGENOM" id="CLU_075503_1_2_6"/>
<feature type="transmembrane region" description="Helical" evidence="1">
    <location>
        <begin position="154"/>
        <end position="177"/>
    </location>
</feature>
<keyword evidence="1" id="KW-1003">Cell membrane</keyword>
<feature type="transmembrane region" description="Helical" evidence="1">
    <location>
        <begin position="75"/>
        <end position="94"/>
    </location>
</feature>
<dbReference type="Proteomes" id="UP000032430">
    <property type="component" value="Chromosome I"/>
</dbReference>
<dbReference type="PANTHER" id="PTHR34300">
    <property type="entry name" value="QUEUOSINE PRECURSOR TRANSPORTER-RELATED"/>
    <property type="match status" value="1"/>
</dbReference>
<name>A0A098G6J3_9GAMM</name>
<dbReference type="OrthoDB" id="9805479at2"/>
<feature type="transmembrane region" description="Helical" evidence="1">
    <location>
        <begin position="15"/>
        <end position="34"/>
    </location>
</feature>
<keyword evidence="1" id="KW-0472">Membrane</keyword>
<dbReference type="Pfam" id="PF02592">
    <property type="entry name" value="Vut_1"/>
    <property type="match status" value="1"/>
</dbReference>
<keyword evidence="1" id="KW-0812">Transmembrane</keyword>
<dbReference type="STRING" id="1212491.LFA_2742"/>
<reference evidence="3" key="1">
    <citation type="submission" date="2014-09" db="EMBL/GenBank/DDBJ databases">
        <authorList>
            <person name="Gomez-Valero L."/>
        </authorList>
    </citation>
    <scope>NUCLEOTIDE SEQUENCE [LARGE SCALE GENOMIC DNA]</scope>
    <source>
        <strain evidence="3">ATCC700992</strain>
    </source>
</reference>
<comment type="function">
    <text evidence="1">Involved in the import of queuosine (Q) precursors, required for Q precursor salvage.</text>
</comment>
<dbReference type="AlphaFoldDB" id="A0A098G6J3"/>
<feature type="transmembrane region" description="Helical" evidence="1">
    <location>
        <begin position="183"/>
        <end position="208"/>
    </location>
</feature>
<dbReference type="GO" id="GO:0005886">
    <property type="term" value="C:plasma membrane"/>
    <property type="evidence" value="ECO:0007669"/>
    <property type="project" value="UniProtKB-SubCell"/>
</dbReference>
<dbReference type="PANTHER" id="PTHR34300:SF2">
    <property type="entry name" value="QUEUOSINE PRECURSOR TRANSPORTER-RELATED"/>
    <property type="match status" value="1"/>
</dbReference>
<accession>A0A098G6J3</accession>
<keyword evidence="3" id="KW-1185">Reference proteome</keyword>
<evidence type="ECO:0000313" key="2">
    <source>
        <dbReference type="EMBL" id="CEG58108.1"/>
    </source>
</evidence>